<evidence type="ECO:0000256" key="8">
    <source>
        <dbReference type="ARBA" id="ARBA00039903"/>
    </source>
</evidence>
<reference evidence="14 15" key="1">
    <citation type="journal article" date="2014" name="Genome Biol. Evol.">
        <title>The secreted proteins of Achlya hypogyna and Thraustotheca clavata identify the ancestral oomycete secretome and reveal gene acquisitions by horizontal gene transfer.</title>
        <authorList>
            <person name="Misner I."/>
            <person name="Blouin N."/>
            <person name="Leonard G."/>
            <person name="Richards T.A."/>
            <person name="Lane C.E."/>
        </authorList>
    </citation>
    <scope>NUCLEOTIDE SEQUENCE [LARGE SCALE GENOMIC DNA]</scope>
    <source>
        <strain evidence="14 15">ATCC 48635</strain>
    </source>
</reference>
<comment type="similarity">
    <text evidence="2 13">Belongs to the enoyl-CoA hydratase/isomerase family.</text>
</comment>
<dbReference type="GO" id="GO:0006635">
    <property type="term" value="P:fatty acid beta-oxidation"/>
    <property type="evidence" value="ECO:0007669"/>
    <property type="project" value="TreeGrafter"/>
</dbReference>
<dbReference type="AlphaFoldDB" id="A0A1V9ZER0"/>
<organism evidence="14 15">
    <name type="scientific">Achlya hypogyna</name>
    <name type="common">Oomycete</name>
    <name type="synonym">Protoachlya hypogyna</name>
    <dbReference type="NCBI Taxonomy" id="1202772"/>
    <lineage>
        <taxon>Eukaryota</taxon>
        <taxon>Sar</taxon>
        <taxon>Stramenopiles</taxon>
        <taxon>Oomycota</taxon>
        <taxon>Saprolegniomycetes</taxon>
        <taxon>Saprolegniales</taxon>
        <taxon>Achlyaceae</taxon>
        <taxon>Achlya</taxon>
    </lineage>
</organism>
<comment type="subcellular location">
    <subcellularLocation>
        <location evidence="1">Cytoplasm</location>
        <location evidence="1">Cytosol</location>
    </subcellularLocation>
</comment>
<dbReference type="STRING" id="1202772.A0A1V9ZER0"/>
<dbReference type="Pfam" id="PF00378">
    <property type="entry name" value="ECH_1"/>
    <property type="match status" value="1"/>
</dbReference>
<proteinExistence type="inferred from homology"/>
<comment type="catalytic activity">
    <reaction evidence="11">
        <text>(S)-methylmalonyl-CoA + H(+) = propanoyl-CoA + CO2</text>
        <dbReference type="Rhea" id="RHEA:61340"/>
        <dbReference type="ChEBI" id="CHEBI:15378"/>
        <dbReference type="ChEBI" id="CHEBI:16526"/>
        <dbReference type="ChEBI" id="CHEBI:57327"/>
        <dbReference type="ChEBI" id="CHEBI:57392"/>
        <dbReference type="EC" id="4.1.1.94"/>
    </reaction>
    <physiologicalReaction direction="left-to-right" evidence="11">
        <dbReference type="Rhea" id="RHEA:61341"/>
    </physiologicalReaction>
</comment>
<comment type="catalytic activity">
    <reaction evidence="6">
        <text>(2R)-ethylmalonyl-CoA + H(+) = butanoyl-CoA + CO2</text>
        <dbReference type="Rhea" id="RHEA:59540"/>
        <dbReference type="ChEBI" id="CHEBI:15378"/>
        <dbReference type="ChEBI" id="CHEBI:16526"/>
        <dbReference type="ChEBI" id="CHEBI:57371"/>
        <dbReference type="ChEBI" id="CHEBI:85316"/>
        <dbReference type="EC" id="4.1.1.94"/>
    </reaction>
    <physiologicalReaction direction="left-to-right" evidence="6">
        <dbReference type="Rhea" id="RHEA:59541"/>
    </physiologicalReaction>
</comment>
<evidence type="ECO:0000256" key="10">
    <source>
        <dbReference type="ARBA" id="ARBA00042182"/>
    </source>
</evidence>
<dbReference type="PANTHER" id="PTHR11941">
    <property type="entry name" value="ENOYL-COA HYDRATASE-RELATED"/>
    <property type="match status" value="1"/>
</dbReference>
<evidence type="ECO:0000256" key="2">
    <source>
        <dbReference type="ARBA" id="ARBA00005254"/>
    </source>
</evidence>
<dbReference type="InterPro" id="IPR018376">
    <property type="entry name" value="Enoyl-CoA_hyd/isom_CS"/>
</dbReference>
<evidence type="ECO:0000256" key="11">
    <source>
        <dbReference type="ARBA" id="ARBA00047446"/>
    </source>
</evidence>
<keyword evidence="15" id="KW-1185">Reference proteome</keyword>
<comment type="catalytic activity">
    <reaction evidence="5">
        <text>(2S)-ethylmalonyl-CoA + H(+) = butanoyl-CoA + CO2</text>
        <dbReference type="Rhea" id="RHEA:32131"/>
        <dbReference type="ChEBI" id="CHEBI:15378"/>
        <dbReference type="ChEBI" id="CHEBI:16526"/>
        <dbReference type="ChEBI" id="CHEBI:57371"/>
        <dbReference type="ChEBI" id="CHEBI:60909"/>
        <dbReference type="EC" id="4.1.1.94"/>
    </reaction>
    <physiologicalReaction direction="left-to-right" evidence="5">
        <dbReference type="Rhea" id="RHEA:32132"/>
    </physiologicalReaction>
</comment>
<comment type="caution">
    <text evidence="14">The sequence shown here is derived from an EMBL/GenBank/DDBJ whole genome shotgun (WGS) entry which is preliminary data.</text>
</comment>
<evidence type="ECO:0000313" key="14">
    <source>
        <dbReference type="EMBL" id="OQR96310.1"/>
    </source>
</evidence>
<dbReference type="GO" id="GO:0004492">
    <property type="term" value="F:methyl/ethyl malonyl-CoA decarboxylase activity"/>
    <property type="evidence" value="ECO:0007669"/>
    <property type="project" value="UniProtKB-EC"/>
</dbReference>
<evidence type="ECO:0000256" key="7">
    <source>
        <dbReference type="ARBA" id="ARBA00038883"/>
    </source>
</evidence>
<dbReference type="EMBL" id="JNBR01000148">
    <property type="protein sequence ID" value="OQR96310.1"/>
    <property type="molecule type" value="Genomic_DNA"/>
</dbReference>
<keyword evidence="3" id="KW-0963">Cytoplasm</keyword>
<dbReference type="PROSITE" id="PS00166">
    <property type="entry name" value="ENOYL_COA_HYDRATASE"/>
    <property type="match status" value="1"/>
</dbReference>
<evidence type="ECO:0000256" key="13">
    <source>
        <dbReference type="RuleBase" id="RU003707"/>
    </source>
</evidence>
<evidence type="ECO:0000256" key="3">
    <source>
        <dbReference type="ARBA" id="ARBA00022490"/>
    </source>
</evidence>
<evidence type="ECO:0000256" key="1">
    <source>
        <dbReference type="ARBA" id="ARBA00004514"/>
    </source>
</evidence>
<protein>
    <recommendedName>
        <fullName evidence="8">Ethylmalonyl-CoA decarboxylase</fullName>
        <ecNumber evidence="7">4.1.1.94</ecNumber>
    </recommendedName>
    <alternativeName>
        <fullName evidence="10">Enoyl-CoA hydratase domain-containing protein 1</fullName>
    </alternativeName>
    <alternativeName>
        <fullName evidence="9">Methylmalonyl-CoA decarboxylase</fullName>
    </alternativeName>
</protein>
<dbReference type="SUPFAM" id="SSF52096">
    <property type="entry name" value="ClpP/crotonase"/>
    <property type="match status" value="1"/>
</dbReference>
<dbReference type="OrthoDB" id="448450at2759"/>
<dbReference type="GO" id="GO:0005829">
    <property type="term" value="C:cytosol"/>
    <property type="evidence" value="ECO:0007669"/>
    <property type="project" value="UniProtKB-SubCell"/>
</dbReference>
<sequence length="304" mass="32491">MLRRGCRRLSVLCRPQDIEHLRPLGGSDDYVKLHLPGNLATSSAHTHACIGALPSWASALPHTAVIEIRNAPARNALSGKMMAELADVVTTLESHGNALSAVVLRGADGHFCAGADIRVAKAHLSSPEGGALMSRVMTSTLTRLRQLPLISVAIVEGAAMGGGAELTTSCDFRLLAHNARLQFVHANMGVSPGWGGAARLVKLVGRQHALRLLARTEKVSPVHALAIGLADEVSTPEVDVEATAHRFLEPICSKHPHVIRGLKRVVGHADDIVLDQMRGEEYAVFQELWGGPANLEALARHRTK</sequence>
<dbReference type="Proteomes" id="UP000243579">
    <property type="component" value="Unassembled WGS sequence"/>
</dbReference>
<evidence type="ECO:0000256" key="12">
    <source>
        <dbReference type="ARBA" id="ARBA00056546"/>
    </source>
</evidence>
<evidence type="ECO:0000256" key="9">
    <source>
        <dbReference type="ARBA" id="ARBA00042052"/>
    </source>
</evidence>
<accession>A0A1V9ZER0</accession>
<evidence type="ECO:0000256" key="4">
    <source>
        <dbReference type="ARBA" id="ARBA00023239"/>
    </source>
</evidence>
<evidence type="ECO:0000256" key="6">
    <source>
        <dbReference type="ARBA" id="ARBA00036541"/>
    </source>
</evidence>
<dbReference type="Gene3D" id="3.90.226.10">
    <property type="entry name" value="2-enoyl-CoA Hydratase, Chain A, domain 1"/>
    <property type="match status" value="1"/>
</dbReference>
<gene>
    <name evidence="14" type="ORF">ACHHYP_16095</name>
</gene>
<comment type="function">
    <text evidence="12">Decarboxylates ethylmalonyl-CoA, a potentially toxic metabolite, to form butyryl-CoA, suggesting it might be involved in metabolite proofreading. Acts preferentially on (S)-ethylmalonyl-CoA but also has some activity on the (R)-isomer. Also has methylmalonyl-CoA decarboxylase activity at lower level.</text>
</comment>
<dbReference type="EC" id="4.1.1.94" evidence="7"/>
<dbReference type="CDD" id="cd06558">
    <property type="entry name" value="crotonase-like"/>
    <property type="match status" value="1"/>
</dbReference>
<evidence type="ECO:0000256" key="5">
    <source>
        <dbReference type="ARBA" id="ARBA00036343"/>
    </source>
</evidence>
<evidence type="ECO:0000313" key="15">
    <source>
        <dbReference type="Proteomes" id="UP000243579"/>
    </source>
</evidence>
<name>A0A1V9ZER0_ACHHY</name>
<dbReference type="PANTHER" id="PTHR11941:SF27">
    <property type="entry name" value="ETHYLMALONYL-COA DECARBOXYLASE"/>
    <property type="match status" value="1"/>
</dbReference>
<dbReference type="InterPro" id="IPR029045">
    <property type="entry name" value="ClpP/crotonase-like_dom_sf"/>
</dbReference>
<keyword evidence="4" id="KW-0456">Lyase</keyword>
<dbReference type="InterPro" id="IPR001753">
    <property type="entry name" value="Enoyl-CoA_hydra/iso"/>
</dbReference>